<proteinExistence type="predicted"/>
<evidence type="ECO:0000313" key="1">
    <source>
        <dbReference type="EMBL" id="CDW33805.1"/>
    </source>
</evidence>
<name>A0A0K2U6Y2_LEPSM</name>
<dbReference type="AlphaFoldDB" id="A0A0K2U6Y2"/>
<organism evidence="1">
    <name type="scientific">Lepeophtheirus salmonis</name>
    <name type="common">Salmon louse</name>
    <name type="synonym">Caligus salmonis</name>
    <dbReference type="NCBI Taxonomy" id="72036"/>
    <lineage>
        <taxon>Eukaryota</taxon>
        <taxon>Metazoa</taxon>
        <taxon>Ecdysozoa</taxon>
        <taxon>Arthropoda</taxon>
        <taxon>Crustacea</taxon>
        <taxon>Multicrustacea</taxon>
        <taxon>Hexanauplia</taxon>
        <taxon>Copepoda</taxon>
        <taxon>Siphonostomatoida</taxon>
        <taxon>Caligidae</taxon>
        <taxon>Lepeophtheirus</taxon>
    </lineage>
</organism>
<dbReference type="EMBL" id="HACA01016444">
    <property type="protein sequence ID" value="CDW33805.1"/>
    <property type="molecule type" value="Transcribed_RNA"/>
</dbReference>
<accession>A0A0K2U6Y2</accession>
<protein>
    <submittedName>
        <fullName evidence="1">Uncharacterized protein</fullName>
    </submittedName>
</protein>
<reference evidence="1" key="1">
    <citation type="submission" date="2014-05" db="EMBL/GenBank/DDBJ databases">
        <authorList>
            <person name="Chronopoulou M."/>
        </authorList>
    </citation>
    <scope>NUCLEOTIDE SEQUENCE</scope>
    <source>
        <tissue evidence="1">Whole organism</tissue>
    </source>
</reference>
<sequence>MWVGGDPYVHETALFGAGIQTYPMALKYENIYLFLK</sequence>